<reference evidence="9 10" key="1">
    <citation type="submission" date="2023-07" db="EMBL/GenBank/DDBJ databases">
        <title>Sorghum-associated microbial communities from plants grown in Nebraska, USA.</title>
        <authorList>
            <person name="Schachtman D."/>
        </authorList>
    </citation>
    <scope>NUCLEOTIDE SEQUENCE [LARGE SCALE GENOMIC DNA]</scope>
    <source>
        <strain evidence="9 10">BE190</strain>
    </source>
</reference>
<dbReference type="InterPro" id="IPR009061">
    <property type="entry name" value="DNA-bd_dom_put_sf"/>
</dbReference>
<feature type="domain" description="HTH merR-type" evidence="8">
    <location>
        <begin position="16"/>
        <end position="85"/>
    </location>
</feature>
<dbReference type="PANTHER" id="PTHR30204:SF16">
    <property type="entry name" value="HTH-TYPE TRANSCRIPTIONAL REGULATOR CUER"/>
    <property type="match status" value="1"/>
</dbReference>
<name>A0ABU1V0V3_9GAMM</name>
<evidence type="ECO:0000256" key="3">
    <source>
        <dbReference type="ARBA" id="ARBA00023008"/>
    </source>
</evidence>
<sequence length="173" mass="19477">MFKVIGIDKNLRGGNEMNISQAAQACGLPNKTIRYYEEIGLVVPMRQEGNDYRIYTLRDVEQLRFLQRARAVGFSLDECRELLALYANPRRRCSQVKVQVDEKIIQIDQQLIALHAMRDTLVDMANECAGDDTSDCAIINQLAVDESPQLKRPSSMAFTLVDVPANRLSGDIS</sequence>
<evidence type="ECO:0000256" key="2">
    <source>
        <dbReference type="ARBA" id="ARBA00017250"/>
    </source>
</evidence>
<dbReference type="InterPro" id="IPR000551">
    <property type="entry name" value="MerR-type_HTH_dom"/>
</dbReference>
<evidence type="ECO:0000313" key="10">
    <source>
        <dbReference type="Proteomes" id="UP001253595"/>
    </source>
</evidence>
<keyword evidence="10" id="KW-1185">Reference proteome</keyword>
<dbReference type="PRINTS" id="PR00040">
    <property type="entry name" value="HTHMERR"/>
</dbReference>
<keyword evidence="5" id="KW-0010">Activator</keyword>
<protein>
    <recommendedName>
        <fullName evidence="2">HTH-type transcriptional regulator CueR</fullName>
    </recommendedName>
    <alternativeName>
        <fullName evidence="7">Copper efflux regulator</fullName>
    </alternativeName>
    <alternativeName>
        <fullName evidence="6">Copper export regulator</fullName>
    </alternativeName>
</protein>
<dbReference type="Gene3D" id="1.10.1660.10">
    <property type="match status" value="1"/>
</dbReference>
<comment type="subunit">
    <text evidence="1">Homodimer.</text>
</comment>
<evidence type="ECO:0000256" key="4">
    <source>
        <dbReference type="ARBA" id="ARBA00023125"/>
    </source>
</evidence>
<dbReference type="PANTHER" id="PTHR30204">
    <property type="entry name" value="REDOX-CYCLING DRUG-SENSING TRANSCRIPTIONAL ACTIVATOR SOXR"/>
    <property type="match status" value="1"/>
</dbReference>
<comment type="caution">
    <text evidence="9">The sequence shown here is derived from an EMBL/GenBank/DDBJ whole genome shotgun (WGS) entry which is preliminary data.</text>
</comment>
<organism evidence="9 10">
    <name type="scientific">Cellvibrio fibrivorans</name>
    <dbReference type="NCBI Taxonomy" id="126350"/>
    <lineage>
        <taxon>Bacteria</taxon>
        <taxon>Pseudomonadati</taxon>
        <taxon>Pseudomonadota</taxon>
        <taxon>Gammaproteobacteria</taxon>
        <taxon>Cellvibrionales</taxon>
        <taxon>Cellvibrionaceae</taxon>
        <taxon>Cellvibrio</taxon>
    </lineage>
</organism>
<dbReference type="Proteomes" id="UP001253595">
    <property type="component" value="Unassembled WGS sequence"/>
</dbReference>
<evidence type="ECO:0000256" key="7">
    <source>
        <dbReference type="ARBA" id="ARBA00032335"/>
    </source>
</evidence>
<accession>A0ABU1V0V3</accession>
<evidence type="ECO:0000256" key="5">
    <source>
        <dbReference type="ARBA" id="ARBA00023159"/>
    </source>
</evidence>
<dbReference type="EMBL" id="JAVDVX010000005">
    <property type="protein sequence ID" value="MDR7091081.1"/>
    <property type="molecule type" value="Genomic_DNA"/>
</dbReference>
<dbReference type="Pfam" id="PF13411">
    <property type="entry name" value="MerR_1"/>
    <property type="match status" value="1"/>
</dbReference>
<evidence type="ECO:0000313" key="9">
    <source>
        <dbReference type="EMBL" id="MDR7091081.1"/>
    </source>
</evidence>
<evidence type="ECO:0000259" key="8">
    <source>
        <dbReference type="PROSITE" id="PS50937"/>
    </source>
</evidence>
<proteinExistence type="predicted"/>
<evidence type="ECO:0000256" key="1">
    <source>
        <dbReference type="ARBA" id="ARBA00011738"/>
    </source>
</evidence>
<keyword evidence="3" id="KW-0186">Copper</keyword>
<dbReference type="SMART" id="SM00422">
    <property type="entry name" value="HTH_MERR"/>
    <property type="match status" value="1"/>
</dbReference>
<evidence type="ECO:0000256" key="6">
    <source>
        <dbReference type="ARBA" id="ARBA00031472"/>
    </source>
</evidence>
<gene>
    <name evidence="9" type="ORF">J2X05_003107</name>
</gene>
<dbReference type="PROSITE" id="PS50937">
    <property type="entry name" value="HTH_MERR_2"/>
    <property type="match status" value="1"/>
</dbReference>
<dbReference type="RefSeq" id="WP_310073952.1">
    <property type="nucleotide sequence ID" value="NZ_JAVDVX010000005.1"/>
</dbReference>
<dbReference type="SUPFAM" id="SSF46955">
    <property type="entry name" value="Putative DNA-binding domain"/>
    <property type="match status" value="1"/>
</dbReference>
<keyword evidence="4" id="KW-0238">DNA-binding</keyword>
<dbReference type="InterPro" id="IPR047057">
    <property type="entry name" value="MerR_fam"/>
</dbReference>